<dbReference type="PROSITE" id="PS51257">
    <property type="entry name" value="PROKAR_LIPOPROTEIN"/>
    <property type="match status" value="1"/>
</dbReference>
<protein>
    <submittedName>
        <fullName evidence="2">Quinol oxidase subunit 4</fullName>
    </submittedName>
</protein>
<dbReference type="AlphaFoldDB" id="A0AAD1DSQ3"/>
<reference evidence="2 3" key="1">
    <citation type="submission" date="2018-11" db="EMBL/GenBank/DDBJ databases">
        <title>Proposal to divide the Flavobacteriaceae and reorganize its genera based on Amino Acid Identity values calculated from whole genome sequences.</title>
        <authorList>
            <person name="Nicholson A.C."/>
            <person name="Gulvik C.A."/>
            <person name="Whitney A.M."/>
            <person name="Humrighouse B.W."/>
            <person name="Bell M."/>
            <person name="Holmes B."/>
            <person name="Steigerwalt A.G."/>
            <person name="Villarma A."/>
            <person name="Sheth M."/>
            <person name="Batra D."/>
            <person name="Pryor J."/>
            <person name="Bernardet J.-F."/>
            <person name="Hugo C."/>
            <person name="Kampfer P."/>
            <person name="Newman J."/>
            <person name="McQuiston J.R."/>
        </authorList>
    </citation>
    <scope>NUCLEOTIDE SEQUENCE [LARGE SCALE GENOMIC DNA]</scope>
    <source>
        <strain evidence="2 3">G0041</strain>
    </source>
</reference>
<name>A0AAD1DSQ3_CHRNA</name>
<evidence type="ECO:0000313" key="2">
    <source>
        <dbReference type="EMBL" id="AZA93767.1"/>
    </source>
</evidence>
<sequence>MKSMFKITGILMVVLMLSSCVAYNNEGYQTKKIPPGQAKKIYGGSAKDYAPGQVKKRNGY</sequence>
<evidence type="ECO:0000256" key="1">
    <source>
        <dbReference type="SAM" id="SignalP"/>
    </source>
</evidence>
<dbReference type="Proteomes" id="UP000278288">
    <property type="component" value="Chromosome"/>
</dbReference>
<keyword evidence="3" id="KW-1185">Reference proteome</keyword>
<organism evidence="2 3">
    <name type="scientific">Chryseobacterium nakagawai</name>
    <dbReference type="NCBI Taxonomy" id="1241982"/>
    <lineage>
        <taxon>Bacteria</taxon>
        <taxon>Pseudomonadati</taxon>
        <taxon>Bacteroidota</taxon>
        <taxon>Flavobacteriia</taxon>
        <taxon>Flavobacteriales</taxon>
        <taxon>Weeksellaceae</taxon>
        <taxon>Chryseobacterium group</taxon>
        <taxon>Chryseobacterium</taxon>
    </lineage>
</organism>
<proteinExistence type="predicted"/>
<evidence type="ECO:0000313" key="3">
    <source>
        <dbReference type="Proteomes" id="UP000278288"/>
    </source>
</evidence>
<keyword evidence="1" id="KW-0732">Signal</keyword>
<gene>
    <name evidence="2" type="ORF">EG343_02435</name>
</gene>
<dbReference type="KEGG" id="cnk:EG343_02435"/>
<feature type="signal peptide" evidence="1">
    <location>
        <begin position="1"/>
        <end position="24"/>
    </location>
</feature>
<feature type="chain" id="PRO_5042144691" evidence="1">
    <location>
        <begin position="25"/>
        <end position="60"/>
    </location>
</feature>
<dbReference type="EMBL" id="CP033923">
    <property type="protein sequence ID" value="AZA93767.1"/>
    <property type="molecule type" value="Genomic_DNA"/>
</dbReference>
<accession>A0AAD1DSQ3</accession>